<evidence type="ECO:0000259" key="3">
    <source>
        <dbReference type="Pfam" id="PF02517"/>
    </source>
</evidence>
<feature type="transmembrane region" description="Helical" evidence="2">
    <location>
        <begin position="234"/>
        <end position="255"/>
    </location>
</feature>
<keyword evidence="2" id="KW-1133">Transmembrane helix</keyword>
<dbReference type="GO" id="GO:0080120">
    <property type="term" value="P:CAAX-box protein maturation"/>
    <property type="evidence" value="ECO:0007669"/>
    <property type="project" value="UniProtKB-ARBA"/>
</dbReference>
<keyword evidence="2" id="KW-0812">Transmembrane</keyword>
<dbReference type="RefSeq" id="WP_103461432.1">
    <property type="nucleotide sequence ID" value="NZ_PPXD01000024.1"/>
</dbReference>
<feature type="transmembrane region" description="Helical" evidence="2">
    <location>
        <begin position="143"/>
        <end position="167"/>
    </location>
</feature>
<keyword evidence="2" id="KW-0472">Membrane</keyword>
<feature type="transmembrane region" description="Helical" evidence="2">
    <location>
        <begin position="104"/>
        <end position="122"/>
    </location>
</feature>
<dbReference type="Pfam" id="PF02517">
    <property type="entry name" value="Rce1-like"/>
    <property type="match status" value="1"/>
</dbReference>
<dbReference type="PANTHER" id="PTHR35797:SF1">
    <property type="entry name" value="PROTEASE"/>
    <property type="match status" value="1"/>
</dbReference>
<feature type="domain" description="CAAX prenyl protease 2/Lysostaphin resistance protein A-like" evidence="3">
    <location>
        <begin position="109"/>
        <end position="212"/>
    </location>
</feature>
<sequence>MFKNLSDRTSSILYVVLVASVAASTASFAGGLVLAISPLLVTALMMFVVTRDGYRAEGWRRLGITRLGLRWWPVALAATAGVSVTAAGMTVVLGFSQIAAPTAAALQDLLSLCITGTVLAFAEEVGWRGYLQPRVVPWLGEKFAYLGIGVVWVIWHLMYILFTPFYHADGDRWIVLTLFSATVIAFSFLFGQLRTLSGSVWPVVLAHVAHNVAFAWIGSAIVLTNQTVLVNEYLAGDTGLFVLLGTIATVMAIAAPTRGARPVARNDEGKGARKAASLHRSHRG</sequence>
<feature type="transmembrane region" description="Helical" evidence="2">
    <location>
        <begin position="203"/>
        <end position="222"/>
    </location>
</feature>
<dbReference type="EMBL" id="PPXD01000024">
    <property type="protein sequence ID" value="POH63018.1"/>
    <property type="molecule type" value="Genomic_DNA"/>
</dbReference>
<feature type="transmembrane region" description="Helical" evidence="2">
    <location>
        <begin position="74"/>
        <end position="98"/>
    </location>
</feature>
<feature type="transmembrane region" description="Helical" evidence="2">
    <location>
        <begin position="12"/>
        <end position="29"/>
    </location>
</feature>
<accession>A0A2S3ZBQ5</accession>
<gene>
    <name evidence="4" type="ORF">C3B61_15205</name>
</gene>
<dbReference type="InterPro" id="IPR042150">
    <property type="entry name" value="MmRce1-like"/>
</dbReference>
<feature type="transmembrane region" description="Helical" evidence="2">
    <location>
        <begin position="35"/>
        <end position="54"/>
    </location>
</feature>
<evidence type="ECO:0000313" key="5">
    <source>
        <dbReference type="Proteomes" id="UP000237340"/>
    </source>
</evidence>
<dbReference type="InterPro" id="IPR003675">
    <property type="entry name" value="Rce1/LyrA-like_dom"/>
</dbReference>
<dbReference type="AlphaFoldDB" id="A0A2S3ZBQ5"/>
<evidence type="ECO:0000313" key="4">
    <source>
        <dbReference type="EMBL" id="POH63018.1"/>
    </source>
</evidence>
<keyword evidence="5" id="KW-1185">Reference proteome</keyword>
<reference evidence="4 5" key="1">
    <citation type="submission" date="2018-01" db="EMBL/GenBank/DDBJ databases">
        <title>Cryobacterium sp. nov., from glaciers in China.</title>
        <authorList>
            <person name="Liu Q."/>
            <person name="Xin Y.-H."/>
        </authorList>
    </citation>
    <scope>NUCLEOTIDE SEQUENCE [LARGE SCALE GENOMIC DNA]</scope>
    <source>
        <strain evidence="4 5">TMN-42</strain>
    </source>
</reference>
<feature type="region of interest" description="Disordered" evidence="1">
    <location>
        <begin position="262"/>
        <end position="284"/>
    </location>
</feature>
<evidence type="ECO:0000256" key="2">
    <source>
        <dbReference type="SAM" id="Phobius"/>
    </source>
</evidence>
<name>A0A2S3ZBQ5_9MICO</name>
<feature type="transmembrane region" description="Helical" evidence="2">
    <location>
        <begin position="173"/>
        <end position="191"/>
    </location>
</feature>
<proteinExistence type="predicted"/>
<protein>
    <recommendedName>
        <fullName evidence="3">CAAX prenyl protease 2/Lysostaphin resistance protein A-like domain-containing protein</fullName>
    </recommendedName>
</protein>
<dbReference type="GO" id="GO:0004175">
    <property type="term" value="F:endopeptidase activity"/>
    <property type="evidence" value="ECO:0007669"/>
    <property type="project" value="UniProtKB-ARBA"/>
</dbReference>
<dbReference type="Proteomes" id="UP000237340">
    <property type="component" value="Unassembled WGS sequence"/>
</dbReference>
<feature type="compositionally biased region" description="Basic residues" evidence="1">
    <location>
        <begin position="272"/>
        <end position="284"/>
    </location>
</feature>
<organism evidence="4 5">
    <name type="scientific">Cryobacterium zongtaii</name>
    <dbReference type="NCBI Taxonomy" id="1259217"/>
    <lineage>
        <taxon>Bacteria</taxon>
        <taxon>Bacillati</taxon>
        <taxon>Actinomycetota</taxon>
        <taxon>Actinomycetes</taxon>
        <taxon>Micrococcales</taxon>
        <taxon>Microbacteriaceae</taxon>
        <taxon>Cryobacterium</taxon>
    </lineage>
</organism>
<evidence type="ECO:0000256" key="1">
    <source>
        <dbReference type="SAM" id="MobiDB-lite"/>
    </source>
</evidence>
<dbReference type="PANTHER" id="PTHR35797">
    <property type="entry name" value="PROTEASE-RELATED"/>
    <property type="match status" value="1"/>
</dbReference>
<comment type="caution">
    <text evidence="4">The sequence shown here is derived from an EMBL/GenBank/DDBJ whole genome shotgun (WGS) entry which is preliminary data.</text>
</comment>